<dbReference type="PROSITE" id="PS00041">
    <property type="entry name" value="HTH_ARAC_FAMILY_1"/>
    <property type="match status" value="1"/>
</dbReference>
<dbReference type="PROSITE" id="PS01124">
    <property type="entry name" value="HTH_ARAC_FAMILY_2"/>
    <property type="match status" value="1"/>
</dbReference>
<organism evidence="5 6">
    <name type="scientific">Rhodoferax saidenbachensis</name>
    <dbReference type="NCBI Taxonomy" id="1484693"/>
    <lineage>
        <taxon>Bacteria</taxon>
        <taxon>Pseudomonadati</taxon>
        <taxon>Pseudomonadota</taxon>
        <taxon>Betaproteobacteria</taxon>
        <taxon>Burkholderiales</taxon>
        <taxon>Comamonadaceae</taxon>
        <taxon>Rhodoferax</taxon>
    </lineage>
</organism>
<dbReference type="InterPro" id="IPR018060">
    <property type="entry name" value="HTH_AraC"/>
</dbReference>
<dbReference type="PANTHER" id="PTHR46796">
    <property type="entry name" value="HTH-TYPE TRANSCRIPTIONAL ACTIVATOR RHAS-RELATED"/>
    <property type="match status" value="1"/>
</dbReference>
<proteinExistence type="predicted"/>
<evidence type="ECO:0000256" key="3">
    <source>
        <dbReference type="ARBA" id="ARBA00023163"/>
    </source>
</evidence>
<dbReference type="SMART" id="SM00342">
    <property type="entry name" value="HTH_ARAC"/>
    <property type="match status" value="1"/>
</dbReference>
<accession>A0A1P8KDK4</accession>
<dbReference type="AlphaFoldDB" id="A0A1P8KDK4"/>
<dbReference type="Proteomes" id="UP000186110">
    <property type="component" value="Chromosome"/>
</dbReference>
<gene>
    <name evidence="5" type="ORF">RS694_17360</name>
</gene>
<feature type="domain" description="HTH araC/xylS-type" evidence="4">
    <location>
        <begin position="212"/>
        <end position="313"/>
    </location>
</feature>
<evidence type="ECO:0000313" key="5">
    <source>
        <dbReference type="EMBL" id="APW44120.1"/>
    </source>
</evidence>
<dbReference type="Pfam" id="PF12833">
    <property type="entry name" value="HTH_18"/>
    <property type="match status" value="1"/>
</dbReference>
<dbReference type="RefSeq" id="WP_029707843.1">
    <property type="nucleotide sequence ID" value="NZ_CP019239.1"/>
</dbReference>
<dbReference type="SUPFAM" id="SSF46689">
    <property type="entry name" value="Homeodomain-like"/>
    <property type="match status" value="2"/>
</dbReference>
<dbReference type="InterPro" id="IPR050204">
    <property type="entry name" value="AraC_XylS_family_regulators"/>
</dbReference>
<keyword evidence="1" id="KW-0805">Transcription regulation</keyword>
<reference evidence="5 6" key="1">
    <citation type="submission" date="2017-01" db="EMBL/GenBank/DDBJ databases">
        <authorList>
            <person name="Mah S.A."/>
            <person name="Swanson W.J."/>
            <person name="Moy G.W."/>
            <person name="Vacquier V.D."/>
        </authorList>
    </citation>
    <scope>NUCLEOTIDE SEQUENCE [LARGE SCALE GENOMIC DNA]</scope>
    <source>
        <strain evidence="5 6">DSM 22694</strain>
    </source>
</reference>
<evidence type="ECO:0000313" key="6">
    <source>
        <dbReference type="Proteomes" id="UP000186110"/>
    </source>
</evidence>
<dbReference type="eggNOG" id="COG2207">
    <property type="taxonomic scope" value="Bacteria"/>
</dbReference>
<dbReference type="Gene3D" id="1.10.10.60">
    <property type="entry name" value="Homeodomain-like"/>
    <property type="match status" value="1"/>
</dbReference>
<dbReference type="EMBL" id="CP019239">
    <property type="protein sequence ID" value="APW44120.1"/>
    <property type="molecule type" value="Genomic_DNA"/>
</dbReference>
<dbReference type="GO" id="GO:0003700">
    <property type="term" value="F:DNA-binding transcription factor activity"/>
    <property type="evidence" value="ECO:0007669"/>
    <property type="project" value="InterPro"/>
</dbReference>
<sequence length="316" mass="36034">MTIHYPLPLQTRIVEATDADEHANNLTNWEQRYDQMTAGVFHGLLEELQLPHMQVFRESTSQGMHQSCCVWPDAVWFGLPYSAQATRINGRVAEKDAIMVRPGACEFELMTPADYTIYGVVVRLDALQNAADRGGYALDWNQLGRTERVHAHPGLRRTCVHALAELLQPMAPHNEANTAQQCVFDALLPLLDTRAPDAAMPTSFARRQRIVAKAQDYVREHHDQALTVPALCDKLFVSRRTLQYCFEDVLGINPMQYLRIVRLNGARRHLRDAAAASKTVRDVAADWGFWHFSQFSNDYKKLFGHSPSEMLRQRRH</sequence>
<dbReference type="STRING" id="1484693.RS694_17360"/>
<name>A0A1P8KDK4_9BURK</name>
<evidence type="ECO:0000256" key="1">
    <source>
        <dbReference type="ARBA" id="ARBA00023015"/>
    </source>
</evidence>
<dbReference type="InterPro" id="IPR009057">
    <property type="entry name" value="Homeodomain-like_sf"/>
</dbReference>
<dbReference type="GO" id="GO:0043565">
    <property type="term" value="F:sequence-specific DNA binding"/>
    <property type="evidence" value="ECO:0007669"/>
    <property type="project" value="InterPro"/>
</dbReference>
<dbReference type="InterPro" id="IPR018062">
    <property type="entry name" value="HTH_AraC-typ_CS"/>
</dbReference>
<protein>
    <submittedName>
        <fullName evidence="5">AraC family transcriptional regulator</fullName>
    </submittedName>
</protein>
<keyword evidence="2" id="KW-0238">DNA-binding</keyword>
<dbReference type="KEGG" id="rsb:RS694_17360"/>
<evidence type="ECO:0000256" key="2">
    <source>
        <dbReference type="ARBA" id="ARBA00023125"/>
    </source>
</evidence>
<dbReference type="PANTHER" id="PTHR46796:SF12">
    <property type="entry name" value="HTH-TYPE DNA-BINDING TRANSCRIPTIONAL ACTIVATOR EUTR"/>
    <property type="match status" value="1"/>
</dbReference>
<keyword evidence="3" id="KW-0804">Transcription</keyword>
<evidence type="ECO:0000259" key="4">
    <source>
        <dbReference type="PROSITE" id="PS01124"/>
    </source>
</evidence>
<keyword evidence="6" id="KW-1185">Reference proteome</keyword>